<keyword evidence="1" id="KW-0812">Transmembrane</keyword>
<keyword evidence="1" id="KW-1133">Transmembrane helix</keyword>
<comment type="caution">
    <text evidence="2">The sequence shown here is derived from an EMBL/GenBank/DDBJ whole genome shotgun (WGS) entry which is preliminary data.</text>
</comment>
<organism evidence="2 3">
    <name type="scientific">Platanthera guangdongensis</name>
    <dbReference type="NCBI Taxonomy" id="2320717"/>
    <lineage>
        <taxon>Eukaryota</taxon>
        <taxon>Viridiplantae</taxon>
        <taxon>Streptophyta</taxon>
        <taxon>Embryophyta</taxon>
        <taxon>Tracheophyta</taxon>
        <taxon>Spermatophyta</taxon>
        <taxon>Magnoliopsida</taxon>
        <taxon>Liliopsida</taxon>
        <taxon>Asparagales</taxon>
        <taxon>Orchidaceae</taxon>
        <taxon>Orchidoideae</taxon>
        <taxon>Orchideae</taxon>
        <taxon>Orchidinae</taxon>
        <taxon>Platanthera</taxon>
    </lineage>
</organism>
<accession>A0ABR2M6D9</accession>
<keyword evidence="1" id="KW-0472">Membrane</keyword>
<protein>
    <submittedName>
        <fullName evidence="2">Uncharacterized protein</fullName>
    </submittedName>
</protein>
<dbReference type="Proteomes" id="UP001412067">
    <property type="component" value="Unassembled WGS sequence"/>
</dbReference>
<evidence type="ECO:0000313" key="2">
    <source>
        <dbReference type="EMBL" id="KAK8958763.1"/>
    </source>
</evidence>
<gene>
    <name evidence="2" type="ORF">KSP40_PGU021611</name>
</gene>
<proteinExistence type="predicted"/>
<reference evidence="2 3" key="1">
    <citation type="journal article" date="2022" name="Nat. Plants">
        <title>Genomes of leafy and leafless Platanthera orchids illuminate the evolution of mycoheterotrophy.</title>
        <authorList>
            <person name="Li M.H."/>
            <person name="Liu K.W."/>
            <person name="Li Z."/>
            <person name="Lu H.C."/>
            <person name="Ye Q.L."/>
            <person name="Zhang D."/>
            <person name="Wang J.Y."/>
            <person name="Li Y.F."/>
            <person name="Zhong Z.M."/>
            <person name="Liu X."/>
            <person name="Yu X."/>
            <person name="Liu D.K."/>
            <person name="Tu X.D."/>
            <person name="Liu B."/>
            <person name="Hao Y."/>
            <person name="Liao X.Y."/>
            <person name="Jiang Y.T."/>
            <person name="Sun W.H."/>
            <person name="Chen J."/>
            <person name="Chen Y.Q."/>
            <person name="Ai Y."/>
            <person name="Zhai J.W."/>
            <person name="Wu S.S."/>
            <person name="Zhou Z."/>
            <person name="Hsiao Y.Y."/>
            <person name="Wu W.L."/>
            <person name="Chen Y.Y."/>
            <person name="Lin Y.F."/>
            <person name="Hsu J.L."/>
            <person name="Li C.Y."/>
            <person name="Wang Z.W."/>
            <person name="Zhao X."/>
            <person name="Zhong W.Y."/>
            <person name="Ma X.K."/>
            <person name="Ma L."/>
            <person name="Huang J."/>
            <person name="Chen G.Z."/>
            <person name="Huang M.Z."/>
            <person name="Huang L."/>
            <person name="Peng D.H."/>
            <person name="Luo Y.B."/>
            <person name="Zou S.Q."/>
            <person name="Chen S.P."/>
            <person name="Lan S."/>
            <person name="Tsai W.C."/>
            <person name="Van de Peer Y."/>
            <person name="Liu Z.J."/>
        </authorList>
    </citation>
    <scope>NUCLEOTIDE SEQUENCE [LARGE SCALE GENOMIC DNA]</scope>
    <source>
        <strain evidence="2">Lor288</strain>
    </source>
</reference>
<feature type="transmembrane region" description="Helical" evidence="1">
    <location>
        <begin position="20"/>
        <end position="37"/>
    </location>
</feature>
<evidence type="ECO:0000256" key="1">
    <source>
        <dbReference type="SAM" id="Phobius"/>
    </source>
</evidence>
<evidence type="ECO:0000313" key="3">
    <source>
        <dbReference type="Proteomes" id="UP001412067"/>
    </source>
</evidence>
<keyword evidence="3" id="KW-1185">Reference proteome</keyword>
<sequence length="73" mass="8704">MMRRQGASTQPFCACKRAQTIAWTCPMLFQYLAMRIFLLFRRIFLGTNVITCTLLQRCFFFVFSRIREVQLVL</sequence>
<dbReference type="EMBL" id="JBBWWR010000012">
    <property type="protein sequence ID" value="KAK8958763.1"/>
    <property type="molecule type" value="Genomic_DNA"/>
</dbReference>
<name>A0ABR2M6D9_9ASPA</name>